<accession>A0AA41UH92</accession>
<evidence type="ECO:0000313" key="3">
    <source>
        <dbReference type="Proteomes" id="UP001165427"/>
    </source>
</evidence>
<name>A0AA41UH92_9BACT</name>
<protein>
    <submittedName>
        <fullName evidence="2">Uncharacterized protein</fullName>
    </submittedName>
</protein>
<dbReference type="Proteomes" id="UP001165427">
    <property type="component" value="Unassembled WGS sequence"/>
</dbReference>
<dbReference type="AlphaFoldDB" id="A0AA41UH92"/>
<gene>
    <name evidence="2" type="ORF">MRX98_02170</name>
</gene>
<comment type="caution">
    <text evidence="2">The sequence shown here is derived from an EMBL/GenBank/DDBJ whole genome shotgun (WGS) entry which is preliminary data.</text>
</comment>
<dbReference type="RefSeq" id="WP_246902624.1">
    <property type="nucleotide sequence ID" value="NZ_JALJRB010000002.1"/>
</dbReference>
<evidence type="ECO:0000313" key="2">
    <source>
        <dbReference type="EMBL" id="MCJ8499365.1"/>
    </source>
</evidence>
<sequence length="57" mass="6465">MKKPQGDSVRSAVKWISDERQDNPGTSLQKLIDQASSRFNLTPMETASLERMLKESK</sequence>
<organism evidence="2 3">
    <name type="scientific">Desulfatitalea alkaliphila</name>
    <dbReference type="NCBI Taxonomy" id="2929485"/>
    <lineage>
        <taxon>Bacteria</taxon>
        <taxon>Pseudomonadati</taxon>
        <taxon>Thermodesulfobacteriota</taxon>
        <taxon>Desulfobacteria</taxon>
        <taxon>Desulfobacterales</taxon>
        <taxon>Desulfosarcinaceae</taxon>
        <taxon>Desulfatitalea</taxon>
    </lineage>
</organism>
<dbReference type="EMBL" id="JALJRB010000002">
    <property type="protein sequence ID" value="MCJ8499365.1"/>
    <property type="molecule type" value="Genomic_DNA"/>
</dbReference>
<feature type="region of interest" description="Disordered" evidence="1">
    <location>
        <begin position="1"/>
        <end position="27"/>
    </location>
</feature>
<reference evidence="2" key="1">
    <citation type="submission" date="2022-04" db="EMBL/GenBank/DDBJ databases">
        <title>Desulfatitalea alkaliphila sp. nov., a novel anaerobic sulfate-reducing bacterium isolated from terrestrial mud volcano, Taman Peninsula, Russia.</title>
        <authorList>
            <person name="Khomyakova M.A."/>
            <person name="Merkel A.Y."/>
            <person name="Slobodkin A.I."/>
        </authorList>
    </citation>
    <scope>NUCLEOTIDE SEQUENCE</scope>
    <source>
        <strain evidence="2">M08but</strain>
    </source>
</reference>
<proteinExistence type="predicted"/>
<keyword evidence="3" id="KW-1185">Reference proteome</keyword>
<evidence type="ECO:0000256" key="1">
    <source>
        <dbReference type="SAM" id="MobiDB-lite"/>
    </source>
</evidence>